<dbReference type="STRING" id="637679.GCA_001550055_00107"/>
<evidence type="ECO:0000256" key="1">
    <source>
        <dbReference type="SAM" id="MobiDB-lite"/>
    </source>
</evidence>
<dbReference type="RefSeq" id="WP_068301174.1">
    <property type="nucleotide sequence ID" value="NZ_DAIOMO010000002.1"/>
</dbReference>
<accession>A0A1G7E809</accession>
<evidence type="ECO:0000313" key="3">
    <source>
        <dbReference type="Proteomes" id="UP000183685"/>
    </source>
</evidence>
<dbReference type="AlphaFoldDB" id="A0A1G7E809"/>
<name>A0A1G7E809_9PROT</name>
<organism evidence="2 3">
    <name type="scientific">Kordiimonas lacus</name>
    <dbReference type="NCBI Taxonomy" id="637679"/>
    <lineage>
        <taxon>Bacteria</taxon>
        <taxon>Pseudomonadati</taxon>
        <taxon>Pseudomonadota</taxon>
        <taxon>Alphaproteobacteria</taxon>
        <taxon>Kordiimonadales</taxon>
        <taxon>Kordiimonadaceae</taxon>
        <taxon>Kordiimonas</taxon>
    </lineage>
</organism>
<sequence>MEMKAQQRLGGERASKALSAKERLGQELNLPHDFELEVRPVESKSGLAFELKIKRGGLPTGLDLVFDPLEPEGGSFTLDLSAKNGKEESGSRYCSCNGVSMSCPEGKSPHCDCTTDPPSLSCG</sequence>
<reference evidence="2 3" key="1">
    <citation type="submission" date="2016-10" db="EMBL/GenBank/DDBJ databases">
        <authorList>
            <person name="de Groot N.N."/>
        </authorList>
    </citation>
    <scope>NUCLEOTIDE SEQUENCE [LARGE SCALE GENOMIC DNA]</scope>
    <source>
        <strain evidence="2 3">CGMCC 1.9109</strain>
    </source>
</reference>
<dbReference type="EMBL" id="FNAK01000008">
    <property type="protein sequence ID" value="SDE59801.1"/>
    <property type="molecule type" value="Genomic_DNA"/>
</dbReference>
<gene>
    <name evidence="2" type="ORF">SAMN04488071_3328</name>
</gene>
<feature type="region of interest" description="Disordered" evidence="1">
    <location>
        <begin position="1"/>
        <end position="24"/>
    </location>
</feature>
<protein>
    <submittedName>
        <fullName evidence="2">Uncharacterized protein</fullName>
    </submittedName>
</protein>
<proteinExistence type="predicted"/>
<evidence type="ECO:0000313" key="2">
    <source>
        <dbReference type="EMBL" id="SDE59801.1"/>
    </source>
</evidence>
<keyword evidence="3" id="KW-1185">Reference proteome</keyword>
<dbReference type="Proteomes" id="UP000183685">
    <property type="component" value="Unassembled WGS sequence"/>
</dbReference>